<sequence>MTTAVTVNRKPIFEEPKSADMVLETILFGRKKKWYYLLSFVIMPDHIHLIIIPEDKNVSECMKSIKGFSARQINETHSNRGSIWQSGFYDYILDDGEKVLGRIRYIEDNPVRKGIVEHSEGYKYSSIRYRGETDFGKFFK</sequence>
<dbReference type="SUPFAM" id="SSF143422">
    <property type="entry name" value="Transposase IS200-like"/>
    <property type="match status" value="1"/>
</dbReference>
<name>A0A1F7RBY7_9BACT</name>
<dbReference type="GO" id="GO:0043565">
    <property type="term" value="F:sequence-specific DNA binding"/>
    <property type="evidence" value="ECO:0007669"/>
    <property type="project" value="TreeGrafter"/>
</dbReference>
<dbReference type="GO" id="GO:0006313">
    <property type="term" value="P:DNA transposition"/>
    <property type="evidence" value="ECO:0007669"/>
    <property type="project" value="InterPro"/>
</dbReference>
<dbReference type="PANTHER" id="PTHR36966">
    <property type="entry name" value="REP-ASSOCIATED TYROSINE TRANSPOSASE"/>
    <property type="match status" value="1"/>
</dbReference>
<dbReference type="Proteomes" id="UP000178526">
    <property type="component" value="Unassembled WGS sequence"/>
</dbReference>
<organism evidence="2 3">
    <name type="scientific">Candidatus Schekmanbacteria bacterium GWA2_38_11</name>
    <dbReference type="NCBI Taxonomy" id="1817876"/>
    <lineage>
        <taxon>Bacteria</taxon>
        <taxon>Candidatus Schekmaniibacteriota</taxon>
    </lineage>
</organism>
<dbReference type="EMBL" id="MGDB01000129">
    <property type="protein sequence ID" value="OGL39062.1"/>
    <property type="molecule type" value="Genomic_DNA"/>
</dbReference>
<evidence type="ECO:0000313" key="3">
    <source>
        <dbReference type="Proteomes" id="UP000178526"/>
    </source>
</evidence>
<dbReference type="Gene3D" id="3.30.70.1290">
    <property type="entry name" value="Transposase IS200-like"/>
    <property type="match status" value="1"/>
</dbReference>
<dbReference type="InterPro" id="IPR052715">
    <property type="entry name" value="RAYT_transposase"/>
</dbReference>
<dbReference type="InterPro" id="IPR002686">
    <property type="entry name" value="Transposase_17"/>
</dbReference>
<evidence type="ECO:0000259" key="1">
    <source>
        <dbReference type="SMART" id="SM01321"/>
    </source>
</evidence>
<protein>
    <recommendedName>
        <fullName evidence="1">Transposase IS200-like domain-containing protein</fullName>
    </recommendedName>
</protein>
<evidence type="ECO:0000313" key="2">
    <source>
        <dbReference type="EMBL" id="OGL39062.1"/>
    </source>
</evidence>
<reference evidence="2 3" key="1">
    <citation type="journal article" date="2016" name="Nat. Commun.">
        <title>Thousands of microbial genomes shed light on interconnected biogeochemical processes in an aquifer system.</title>
        <authorList>
            <person name="Anantharaman K."/>
            <person name="Brown C.T."/>
            <person name="Hug L.A."/>
            <person name="Sharon I."/>
            <person name="Castelle C.J."/>
            <person name="Probst A.J."/>
            <person name="Thomas B.C."/>
            <person name="Singh A."/>
            <person name="Wilkins M.J."/>
            <person name="Karaoz U."/>
            <person name="Brodie E.L."/>
            <person name="Williams K.H."/>
            <person name="Hubbard S.S."/>
            <person name="Banfield J.F."/>
        </authorList>
    </citation>
    <scope>NUCLEOTIDE SEQUENCE [LARGE SCALE GENOMIC DNA]</scope>
</reference>
<gene>
    <name evidence="2" type="ORF">A2042_04785</name>
</gene>
<dbReference type="SMART" id="SM01321">
    <property type="entry name" value="Y1_Tnp"/>
    <property type="match status" value="1"/>
</dbReference>
<dbReference type="InterPro" id="IPR036515">
    <property type="entry name" value="Transposase_17_sf"/>
</dbReference>
<dbReference type="NCBIfam" id="NF047646">
    <property type="entry name" value="REP_Tyr_transpos"/>
    <property type="match status" value="1"/>
</dbReference>
<feature type="domain" description="Transposase IS200-like" evidence="1">
    <location>
        <begin position="2"/>
        <end position="109"/>
    </location>
</feature>
<dbReference type="PANTHER" id="PTHR36966:SF1">
    <property type="entry name" value="REP-ASSOCIATED TYROSINE TRANSPOSASE"/>
    <property type="match status" value="1"/>
</dbReference>
<comment type="caution">
    <text evidence="2">The sequence shown here is derived from an EMBL/GenBank/DDBJ whole genome shotgun (WGS) entry which is preliminary data.</text>
</comment>
<dbReference type="Pfam" id="PF01797">
    <property type="entry name" value="Y1_Tnp"/>
    <property type="match status" value="1"/>
</dbReference>
<dbReference type="GO" id="GO:0004803">
    <property type="term" value="F:transposase activity"/>
    <property type="evidence" value="ECO:0007669"/>
    <property type="project" value="InterPro"/>
</dbReference>
<dbReference type="AlphaFoldDB" id="A0A1F7RBY7"/>
<accession>A0A1F7RBY7</accession>
<proteinExistence type="predicted"/>